<feature type="region of interest" description="Disordered" evidence="1">
    <location>
        <begin position="55"/>
        <end position="83"/>
    </location>
</feature>
<dbReference type="EMBL" id="JAGGKT010000032">
    <property type="protein sequence ID" value="MBP1934938.1"/>
    <property type="molecule type" value="Genomic_DNA"/>
</dbReference>
<reference evidence="3 4" key="1">
    <citation type="submission" date="2021-03" db="EMBL/GenBank/DDBJ databases">
        <title>Genomic Encyclopedia of Type Strains, Phase IV (KMG-IV): sequencing the most valuable type-strain genomes for metagenomic binning, comparative biology and taxonomic classification.</title>
        <authorList>
            <person name="Goeker M."/>
        </authorList>
    </citation>
    <scope>NUCLEOTIDE SEQUENCE [LARGE SCALE GENOMIC DNA]</scope>
    <source>
        <strain evidence="3 4">DSM 24738</strain>
    </source>
</reference>
<evidence type="ECO:0000313" key="4">
    <source>
        <dbReference type="Proteomes" id="UP001519343"/>
    </source>
</evidence>
<evidence type="ECO:0000313" key="3">
    <source>
        <dbReference type="EMBL" id="MBP1934938.1"/>
    </source>
</evidence>
<organism evidence="3 4">
    <name type="scientific">Ammoniphilus resinae</name>
    <dbReference type="NCBI Taxonomy" id="861532"/>
    <lineage>
        <taxon>Bacteria</taxon>
        <taxon>Bacillati</taxon>
        <taxon>Bacillota</taxon>
        <taxon>Bacilli</taxon>
        <taxon>Bacillales</taxon>
        <taxon>Paenibacillaceae</taxon>
        <taxon>Aneurinibacillus group</taxon>
        <taxon>Ammoniphilus</taxon>
    </lineage>
</organism>
<sequence>MKKKWFIRLVLAGSLLIAGGAVAASGFDTMPGSPDDPLVTKSFVEQLIDAKLKGKAPSSAPAAPATPATPVTPVTPVQTGGGASATEINVAPLEPGQKIIGYSGTQFIVRSGKVKVVAGENRDGFPDLTGGFDVQGGQIVDPNHLLLIPKSDGRGLVVAPDSKTAYIMVIGTFHVE</sequence>
<dbReference type="Proteomes" id="UP001519343">
    <property type="component" value="Unassembled WGS sequence"/>
</dbReference>
<gene>
    <name evidence="3" type="ORF">J2Z37_004958</name>
</gene>
<dbReference type="RefSeq" id="WP_209812910.1">
    <property type="nucleotide sequence ID" value="NZ_JAGGKT010000032.1"/>
</dbReference>
<proteinExistence type="predicted"/>
<accession>A0ABS4GXD5</accession>
<feature type="compositionally biased region" description="Low complexity" evidence="1">
    <location>
        <begin position="56"/>
        <end position="77"/>
    </location>
</feature>
<feature type="signal peptide" evidence="2">
    <location>
        <begin position="1"/>
        <end position="23"/>
    </location>
</feature>
<keyword evidence="2" id="KW-0732">Signal</keyword>
<keyword evidence="4" id="KW-1185">Reference proteome</keyword>
<feature type="chain" id="PRO_5045875078" evidence="2">
    <location>
        <begin position="24"/>
        <end position="176"/>
    </location>
</feature>
<name>A0ABS4GXD5_9BACL</name>
<evidence type="ECO:0000256" key="2">
    <source>
        <dbReference type="SAM" id="SignalP"/>
    </source>
</evidence>
<protein>
    <submittedName>
        <fullName evidence="3">Uncharacterized protein</fullName>
    </submittedName>
</protein>
<evidence type="ECO:0000256" key="1">
    <source>
        <dbReference type="SAM" id="MobiDB-lite"/>
    </source>
</evidence>
<comment type="caution">
    <text evidence="3">The sequence shown here is derived from an EMBL/GenBank/DDBJ whole genome shotgun (WGS) entry which is preliminary data.</text>
</comment>